<name>A0A6I2M941_9BACI</name>
<dbReference type="AlphaFoldDB" id="A0A6I2M941"/>
<dbReference type="InterPro" id="IPR027417">
    <property type="entry name" value="P-loop_NTPase"/>
</dbReference>
<accession>A0A6I2M941</accession>
<keyword evidence="2" id="KW-1185">Reference proteome</keyword>
<reference evidence="1 2" key="1">
    <citation type="submission" date="2019-11" db="EMBL/GenBank/DDBJ databases">
        <title>Bacillus idriensis genome.</title>
        <authorList>
            <person name="Konopka E.N."/>
            <person name="Newman J.D."/>
        </authorList>
    </citation>
    <scope>NUCLEOTIDE SEQUENCE [LARGE SCALE GENOMIC DNA]</scope>
    <source>
        <strain evidence="1 2">DSM 19097</strain>
    </source>
</reference>
<organism evidence="1 2">
    <name type="scientific">Metabacillus idriensis</name>
    <dbReference type="NCBI Taxonomy" id="324768"/>
    <lineage>
        <taxon>Bacteria</taxon>
        <taxon>Bacillati</taxon>
        <taxon>Bacillota</taxon>
        <taxon>Bacilli</taxon>
        <taxon>Bacillales</taxon>
        <taxon>Bacillaceae</taxon>
        <taxon>Metabacillus</taxon>
    </lineage>
</organism>
<evidence type="ECO:0000313" key="2">
    <source>
        <dbReference type="Proteomes" id="UP000441585"/>
    </source>
</evidence>
<sequence>MNHASLLFSRILDANDIGVLTRFDIKEADLITAGERRVYKFIQSYAEQNRGNAPSAELVADQCPDFVYAPTTDSYEYLAKQIKSMSAKMKLKAALENPDFAEKFGKEDGNILLDDLISELEQIRIGTSVRKNIGKSLDDLKYDFYSEYLKRKEGKSHKLWKTPFERLNNAIGGFYSGDIYGVMAESGRGKSYLIIAFIDCLLRQGANVLIKSYELKSYLWLSRLFSVLTAVDRVLKDEQGRAVGLPNRDILSGNLEGDIEAKFLEMVDAINKYYPGNLYLQAKGDPDLTRSLADLDRELQLQPEIDVVVVDPFYGLDDVYGRNANKTAGGAAEQAARYFERIVGQNDVVGIYAVQASTEKSSQDEDGIRELKLPTRDQVKTTKALLEIATNLFSFDSSDGQAMIGIEKGRNGFENLTVELIALLDYGVLREPETGEAAASQFEF</sequence>
<dbReference type="RefSeq" id="WP_154318665.1">
    <property type="nucleotide sequence ID" value="NZ_CAJGAA010000002.1"/>
</dbReference>
<dbReference type="Gene3D" id="3.40.50.300">
    <property type="entry name" value="P-loop containing nucleotide triphosphate hydrolases"/>
    <property type="match status" value="1"/>
</dbReference>
<proteinExistence type="predicted"/>
<dbReference type="EMBL" id="WKKF01000002">
    <property type="protein sequence ID" value="MRX54648.1"/>
    <property type="molecule type" value="Genomic_DNA"/>
</dbReference>
<dbReference type="Proteomes" id="UP000441585">
    <property type="component" value="Unassembled WGS sequence"/>
</dbReference>
<dbReference type="Pfam" id="PF13481">
    <property type="entry name" value="AAA_25"/>
    <property type="match status" value="1"/>
</dbReference>
<protein>
    <submittedName>
        <fullName evidence="1">AAA family ATPase</fullName>
    </submittedName>
</protein>
<dbReference type="SUPFAM" id="SSF52540">
    <property type="entry name" value="P-loop containing nucleoside triphosphate hydrolases"/>
    <property type="match status" value="1"/>
</dbReference>
<comment type="caution">
    <text evidence="1">The sequence shown here is derived from an EMBL/GenBank/DDBJ whole genome shotgun (WGS) entry which is preliminary data.</text>
</comment>
<gene>
    <name evidence="1" type="ORF">GJU41_11760</name>
</gene>
<evidence type="ECO:0000313" key="1">
    <source>
        <dbReference type="EMBL" id="MRX54648.1"/>
    </source>
</evidence>